<name>A0A6A4K573_APOLU</name>
<accession>A0A6A4K573</accession>
<protein>
    <submittedName>
        <fullName evidence="3">Uncharacterized protein</fullName>
    </submittedName>
</protein>
<reference evidence="3" key="1">
    <citation type="journal article" date="2021" name="Mol. Ecol. Resour.">
        <title>Apolygus lucorum genome provides insights into omnivorousness and mesophyll feeding.</title>
        <authorList>
            <person name="Liu Y."/>
            <person name="Liu H."/>
            <person name="Wang H."/>
            <person name="Huang T."/>
            <person name="Liu B."/>
            <person name="Yang B."/>
            <person name="Yin L."/>
            <person name="Li B."/>
            <person name="Zhang Y."/>
            <person name="Zhang S."/>
            <person name="Jiang F."/>
            <person name="Zhang X."/>
            <person name="Ren Y."/>
            <person name="Wang B."/>
            <person name="Wang S."/>
            <person name="Lu Y."/>
            <person name="Wu K."/>
            <person name="Fan W."/>
            <person name="Wang G."/>
        </authorList>
    </citation>
    <scope>NUCLEOTIDE SEQUENCE</scope>
    <source>
        <strain evidence="3">12Hb</strain>
    </source>
</reference>
<evidence type="ECO:0000313" key="4">
    <source>
        <dbReference type="Proteomes" id="UP000466442"/>
    </source>
</evidence>
<dbReference type="AlphaFoldDB" id="A0A6A4K573"/>
<dbReference type="EMBL" id="WIXP02000002">
    <property type="protein sequence ID" value="KAF6214908.1"/>
    <property type="molecule type" value="Genomic_DNA"/>
</dbReference>
<feature type="compositionally biased region" description="Low complexity" evidence="2">
    <location>
        <begin position="157"/>
        <end position="173"/>
    </location>
</feature>
<dbReference type="OrthoDB" id="6769113at2759"/>
<evidence type="ECO:0000256" key="1">
    <source>
        <dbReference type="SAM" id="Coils"/>
    </source>
</evidence>
<comment type="caution">
    <text evidence="3">The sequence shown here is derived from an EMBL/GenBank/DDBJ whole genome shotgun (WGS) entry which is preliminary data.</text>
</comment>
<feature type="coiled-coil region" evidence="1">
    <location>
        <begin position="54"/>
        <end position="110"/>
    </location>
</feature>
<feature type="compositionally biased region" description="Basic and acidic residues" evidence="2">
    <location>
        <begin position="176"/>
        <end position="192"/>
    </location>
</feature>
<organism evidence="3 4">
    <name type="scientific">Apolygus lucorum</name>
    <name type="common">Small green plant bug</name>
    <name type="synonym">Lygocoris lucorum</name>
    <dbReference type="NCBI Taxonomy" id="248454"/>
    <lineage>
        <taxon>Eukaryota</taxon>
        <taxon>Metazoa</taxon>
        <taxon>Ecdysozoa</taxon>
        <taxon>Arthropoda</taxon>
        <taxon>Hexapoda</taxon>
        <taxon>Insecta</taxon>
        <taxon>Pterygota</taxon>
        <taxon>Neoptera</taxon>
        <taxon>Paraneoptera</taxon>
        <taxon>Hemiptera</taxon>
        <taxon>Heteroptera</taxon>
        <taxon>Panheteroptera</taxon>
        <taxon>Cimicomorpha</taxon>
        <taxon>Miridae</taxon>
        <taxon>Mirini</taxon>
        <taxon>Apolygus</taxon>
    </lineage>
</organism>
<sequence>MCTLRCEVCNVCEHDFKCTCMDAMKLNICKHIHRVVTYIRDTAEVEQSAAPPDLEISENELMVVEEKEDRVEASILNDLYAKNQTITSSNTKYEEKKQALLRKLTRLVEDTENCAQLEAIEKALLPLPHTINALKEGLVFIKADEEVAELLRSLQDSGSEYEPSSSESASSGDEVSEVRPEHQVADSSNHKLDLRKKTRATAEQQNPLPLLYPNGNIITESKKKDLMSLLKFIPPMHHDFCKELRVSNNLAIDTISVPREEEEDH</sequence>
<gene>
    <name evidence="3" type="ORF">GE061_009653</name>
</gene>
<dbReference type="Proteomes" id="UP000466442">
    <property type="component" value="Unassembled WGS sequence"/>
</dbReference>
<evidence type="ECO:0000256" key="2">
    <source>
        <dbReference type="SAM" id="MobiDB-lite"/>
    </source>
</evidence>
<feature type="region of interest" description="Disordered" evidence="2">
    <location>
        <begin position="154"/>
        <end position="208"/>
    </location>
</feature>
<keyword evidence="4" id="KW-1185">Reference proteome</keyword>
<keyword evidence="1" id="KW-0175">Coiled coil</keyword>
<evidence type="ECO:0000313" key="3">
    <source>
        <dbReference type="EMBL" id="KAF6214908.1"/>
    </source>
</evidence>
<proteinExistence type="predicted"/>